<reference evidence="1" key="1">
    <citation type="journal article" date="2024" name="J. Gen. Virol.">
        <title>Novel phages of Pseudomonas syringae unveil numerous potential auxiliary metabolic genes.</title>
        <authorList>
            <person name="Feltin C."/>
            <person name="Garneau J.R."/>
            <person name="Morris C.E."/>
            <person name="Berard A."/>
            <person name="Torres-Barcelo C."/>
        </authorList>
    </citation>
    <scope>NUCLEOTIDE SEQUENCE</scope>
</reference>
<gene>
    <name evidence="1" type="ORF">Ulitu01_00001</name>
</gene>
<evidence type="ECO:0000313" key="1">
    <source>
        <dbReference type="EMBL" id="XAI69967.1"/>
    </source>
</evidence>
<sequence length="54" mass="6422">MTAQQIKWAAAHDWYLGHGTNADNQLFVKVRHEYLTGESQFFTNYQELREWAGY</sequence>
<organism evidence="1">
    <name type="scientific">Pseudomonas phage Ulitu01</name>
    <dbReference type="NCBI Taxonomy" id="3138550"/>
    <lineage>
        <taxon>Viruses</taxon>
        <taxon>Duplodnaviria</taxon>
        <taxon>Heunggongvirae</taxon>
        <taxon>Uroviricota</taxon>
        <taxon>Caudoviricetes</taxon>
        <taxon>Autographivirales</taxon>
        <taxon>Autosignataviridae</taxon>
        <taxon>Colwellvirinae</taxon>
        <taxon>Uliginvirus</taxon>
    </lineage>
</organism>
<dbReference type="EMBL" id="PP179317">
    <property type="protein sequence ID" value="XAI69967.1"/>
    <property type="molecule type" value="Genomic_DNA"/>
</dbReference>
<proteinExistence type="predicted"/>
<name>A0AAU6W024_9CAUD</name>
<protein>
    <submittedName>
        <fullName evidence="1">Uncharacterized protein</fullName>
    </submittedName>
</protein>
<accession>A0AAU6W024</accession>